<reference evidence="6 7" key="1">
    <citation type="submission" date="2007-05" db="EMBL/GenBank/DDBJ databases">
        <title>Complete sequence of chromosome of Acidiphilium cryptum JF-5.</title>
        <authorList>
            <consortium name="US DOE Joint Genome Institute"/>
            <person name="Copeland A."/>
            <person name="Lucas S."/>
            <person name="Lapidus A."/>
            <person name="Barry K."/>
            <person name="Detter J.C."/>
            <person name="Glavina del Rio T."/>
            <person name="Hammon N."/>
            <person name="Israni S."/>
            <person name="Dalin E."/>
            <person name="Tice H."/>
            <person name="Pitluck S."/>
            <person name="Sims D."/>
            <person name="Brettin T."/>
            <person name="Bruce D."/>
            <person name="Han C."/>
            <person name="Schmutz J."/>
            <person name="Larimer F."/>
            <person name="Land M."/>
            <person name="Hauser L."/>
            <person name="Kyrpides N."/>
            <person name="Kim E."/>
            <person name="Magnuson T."/>
            <person name="Richardson P."/>
        </authorList>
    </citation>
    <scope>NUCLEOTIDE SEQUENCE [LARGE SCALE GENOMIC DNA]</scope>
    <source>
        <strain evidence="6 7">JF-5</strain>
    </source>
</reference>
<evidence type="ECO:0000256" key="3">
    <source>
        <dbReference type="ARBA" id="ARBA00023125"/>
    </source>
</evidence>
<dbReference type="InterPro" id="IPR036390">
    <property type="entry name" value="WH_DNA-bd_sf"/>
</dbReference>
<dbReference type="PANTHER" id="PTHR30537:SF5">
    <property type="entry name" value="HTH-TYPE TRANSCRIPTIONAL ACTIVATOR TTDR-RELATED"/>
    <property type="match status" value="1"/>
</dbReference>
<dbReference type="HOGENOM" id="CLU_039613_16_2_5"/>
<dbReference type="PANTHER" id="PTHR30537">
    <property type="entry name" value="HTH-TYPE TRANSCRIPTIONAL REGULATOR"/>
    <property type="match status" value="1"/>
</dbReference>
<feature type="domain" description="HTH lysR-type" evidence="5">
    <location>
        <begin position="5"/>
        <end position="62"/>
    </location>
</feature>
<proteinExistence type="inferred from homology"/>
<evidence type="ECO:0000256" key="2">
    <source>
        <dbReference type="ARBA" id="ARBA00023015"/>
    </source>
</evidence>
<keyword evidence="7" id="KW-1185">Reference proteome</keyword>
<dbReference type="Pfam" id="PF03466">
    <property type="entry name" value="LysR_substrate"/>
    <property type="match status" value="1"/>
</dbReference>
<protein>
    <submittedName>
        <fullName evidence="6">Transcriptional regulator, LysR family</fullName>
    </submittedName>
</protein>
<dbReference type="FunFam" id="1.10.10.10:FF:000001">
    <property type="entry name" value="LysR family transcriptional regulator"/>
    <property type="match status" value="1"/>
</dbReference>
<name>A5FY13_ACICJ</name>
<evidence type="ECO:0000256" key="4">
    <source>
        <dbReference type="ARBA" id="ARBA00023163"/>
    </source>
</evidence>
<dbReference type="STRING" id="349163.Acry_1284"/>
<dbReference type="EMBL" id="CP000697">
    <property type="protein sequence ID" value="ABQ30495.1"/>
    <property type="molecule type" value="Genomic_DNA"/>
</dbReference>
<dbReference type="InterPro" id="IPR058163">
    <property type="entry name" value="LysR-type_TF_proteobact-type"/>
</dbReference>
<keyword evidence="2" id="KW-0805">Transcription regulation</keyword>
<dbReference type="Gene3D" id="3.40.190.290">
    <property type="match status" value="1"/>
</dbReference>
<dbReference type="eggNOG" id="COG0583">
    <property type="taxonomic scope" value="Bacteria"/>
</dbReference>
<dbReference type="AlphaFoldDB" id="A5FY13"/>
<dbReference type="PRINTS" id="PR00039">
    <property type="entry name" value="HTHLYSR"/>
</dbReference>
<dbReference type="KEGG" id="acr:Acry_1284"/>
<dbReference type="InterPro" id="IPR000847">
    <property type="entry name" value="LysR_HTH_N"/>
</dbReference>
<dbReference type="RefSeq" id="WP_011942130.1">
    <property type="nucleotide sequence ID" value="NC_009484.1"/>
</dbReference>
<dbReference type="Pfam" id="PF00126">
    <property type="entry name" value="HTH_1"/>
    <property type="match status" value="1"/>
</dbReference>
<dbReference type="SUPFAM" id="SSF46785">
    <property type="entry name" value="Winged helix' DNA-binding domain"/>
    <property type="match status" value="1"/>
</dbReference>
<dbReference type="Proteomes" id="UP000000245">
    <property type="component" value="Chromosome"/>
</dbReference>
<dbReference type="InterPro" id="IPR036388">
    <property type="entry name" value="WH-like_DNA-bd_sf"/>
</dbReference>
<dbReference type="SUPFAM" id="SSF53850">
    <property type="entry name" value="Periplasmic binding protein-like II"/>
    <property type="match status" value="1"/>
</dbReference>
<dbReference type="Gene3D" id="1.10.10.10">
    <property type="entry name" value="Winged helix-like DNA-binding domain superfamily/Winged helix DNA-binding domain"/>
    <property type="match status" value="1"/>
</dbReference>
<sequence>MRRLPDLEAWALFAKVAETRSFTRAASELGISKPTVSKAISRLEARIGTALLNRTSRRLSLTEAGRRAARSAGRILTEGEALETEAMDQATAPSGLVRLTAPMSFGIAHVAPLLPELFETYPELSVDLHLADEVVDLVGGGFDIAIRIAALPDSALRTRRVCRVRRLLVGAPEYFERQGRPEHPGDLARHVCLGYAYLPSSSRWHFRHATGEEVDVVPGGPLRVNNADALRPMLVAGRGLAVQPEFMAAEDIAAGRLEVAMADWSMPPIALNIVTPPSGLRPARVTAVIDFLWHHFANAPWSSGRMLDNSADDPC</sequence>
<keyword evidence="3" id="KW-0238">DNA-binding</keyword>
<dbReference type="InterPro" id="IPR005119">
    <property type="entry name" value="LysR_subst-bd"/>
</dbReference>
<dbReference type="GO" id="GO:0003700">
    <property type="term" value="F:DNA-binding transcription factor activity"/>
    <property type="evidence" value="ECO:0007669"/>
    <property type="project" value="InterPro"/>
</dbReference>
<dbReference type="PROSITE" id="PS50931">
    <property type="entry name" value="HTH_LYSR"/>
    <property type="match status" value="1"/>
</dbReference>
<dbReference type="GO" id="GO:0006351">
    <property type="term" value="P:DNA-templated transcription"/>
    <property type="evidence" value="ECO:0007669"/>
    <property type="project" value="TreeGrafter"/>
</dbReference>
<evidence type="ECO:0000259" key="5">
    <source>
        <dbReference type="PROSITE" id="PS50931"/>
    </source>
</evidence>
<dbReference type="GO" id="GO:0043565">
    <property type="term" value="F:sequence-specific DNA binding"/>
    <property type="evidence" value="ECO:0007669"/>
    <property type="project" value="TreeGrafter"/>
</dbReference>
<gene>
    <name evidence="6" type="ordered locus">Acry_1284</name>
</gene>
<dbReference type="CDD" id="cd08422">
    <property type="entry name" value="PBP2_CrgA_like"/>
    <property type="match status" value="1"/>
</dbReference>
<accession>A5FY13</accession>
<organism evidence="6 7">
    <name type="scientific">Acidiphilium cryptum (strain JF-5)</name>
    <dbReference type="NCBI Taxonomy" id="349163"/>
    <lineage>
        <taxon>Bacteria</taxon>
        <taxon>Pseudomonadati</taxon>
        <taxon>Pseudomonadota</taxon>
        <taxon>Alphaproteobacteria</taxon>
        <taxon>Acetobacterales</taxon>
        <taxon>Acidocellaceae</taxon>
        <taxon>Acidiphilium</taxon>
    </lineage>
</organism>
<comment type="similarity">
    <text evidence="1">Belongs to the LysR transcriptional regulatory family.</text>
</comment>
<evidence type="ECO:0000313" key="7">
    <source>
        <dbReference type="Proteomes" id="UP000000245"/>
    </source>
</evidence>
<evidence type="ECO:0000313" key="6">
    <source>
        <dbReference type="EMBL" id="ABQ30495.1"/>
    </source>
</evidence>
<evidence type="ECO:0000256" key="1">
    <source>
        <dbReference type="ARBA" id="ARBA00009437"/>
    </source>
</evidence>
<keyword evidence="4" id="KW-0804">Transcription</keyword>